<feature type="compositionally biased region" description="Low complexity" evidence="1">
    <location>
        <begin position="143"/>
        <end position="155"/>
    </location>
</feature>
<keyword evidence="2" id="KW-1133">Transmembrane helix</keyword>
<dbReference type="Proteomes" id="UP000220797">
    <property type="component" value="Unassembled WGS sequence"/>
</dbReference>
<feature type="region of interest" description="Disordered" evidence="1">
    <location>
        <begin position="135"/>
        <end position="189"/>
    </location>
</feature>
<accession>A0A1J1GSJ7</accession>
<feature type="compositionally biased region" description="Low complexity" evidence="1">
    <location>
        <begin position="167"/>
        <end position="176"/>
    </location>
</feature>
<name>A0A1J1GSJ7_PLAGA</name>
<feature type="region of interest" description="Disordered" evidence="1">
    <location>
        <begin position="269"/>
        <end position="302"/>
    </location>
</feature>
<feature type="transmembrane region" description="Helical" evidence="2">
    <location>
        <begin position="239"/>
        <end position="259"/>
    </location>
</feature>
<evidence type="ECO:0000313" key="4">
    <source>
        <dbReference type="Proteomes" id="UP000220797"/>
    </source>
</evidence>
<gene>
    <name evidence="3" type="ORF">PGAL8A_00266000</name>
</gene>
<protein>
    <submittedName>
        <fullName evidence="3">PIR-like protein</fullName>
    </submittedName>
</protein>
<dbReference type="GeneID" id="39731189"/>
<proteinExistence type="predicted"/>
<keyword evidence="2" id="KW-0812">Transmembrane</keyword>
<evidence type="ECO:0000256" key="2">
    <source>
        <dbReference type="SAM" id="Phobius"/>
    </source>
</evidence>
<dbReference type="RefSeq" id="XP_028528268.1">
    <property type="nucleotide sequence ID" value="XM_028671635.1"/>
</dbReference>
<dbReference type="VEuPathDB" id="PlasmoDB:PGAL8A_00266000"/>
<evidence type="ECO:0000313" key="3">
    <source>
        <dbReference type="EMBL" id="CRG95457.1"/>
    </source>
</evidence>
<organism evidence="3 4">
    <name type="scientific">Plasmodium gallinaceum</name>
    <dbReference type="NCBI Taxonomy" id="5849"/>
    <lineage>
        <taxon>Eukaryota</taxon>
        <taxon>Sar</taxon>
        <taxon>Alveolata</taxon>
        <taxon>Apicomplexa</taxon>
        <taxon>Aconoidasida</taxon>
        <taxon>Haemosporida</taxon>
        <taxon>Plasmodiidae</taxon>
        <taxon>Plasmodium</taxon>
        <taxon>Plasmodium (Haemamoeba)</taxon>
    </lineage>
</organism>
<keyword evidence="4" id="KW-1185">Reference proteome</keyword>
<dbReference type="AlphaFoldDB" id="A0A1J1GSJ7"/>
<evidence type="ECO:0000256" key="1">
    <source>
        <dbReference type="SAM" id="MobiDB-lite"/>
    </source>
</evidence>
<comment type="caution">
    <text evidence="3">The sequence shown here is derived from an EMBL/GenBank/DDBJ whole genome shotgun (WGS) entry which is preliminary data.</text>
</comment>
<keyword evidence="2" id="KW-0472">Membrane</keyword>
<reference evidence="3" key="1">
    <citation type="submission" date="2015-04" db="EMBL/GenBank/DDBJ databases">
        <authorList>
            <consortium name="Pathogen Informatics"/>
        </authorList>
    </citation>
    <scope>NUCLEOTIDE SEQUENCE [LARGE SCALE GENOMIC DNA]</scope>
    <source>
        <strain evidence="3">8A</strain>
    </source>
</reference>
<dbReference type="OrthoDB" id="10602568at2759"/>
<sequence length="332" mass="36592">MPTIKNVRTLMEQQPSPGMVKTRVSRDVQNKLGRWLEFIEGDLFDQIKKMHENFTVEGIKDFIHWMHNKSMHITTTLNTSPDLKDKAFLREALESWDKFTLSILDSSVEAYVNNHMLGNNGSIGAFPNTSVALSNNSSTTGASLPTTLSPTNSSSFPGTTFSHDLEATSSATSVSSTEHHGSNNITNSTVSSEQNVITLPDISLETVTTPTSNVLPSLPAESSGMSSAVCSTFLCGPTIAAFSVPLVLLGSVLCFVLLYKHTPLGSLLGRDNKKKEKGKKRLREMPKHNIENSSETLEETKAKRSRLDRFLRAFGYDKNFPYIDEETGKENI</sequence>
<dbReference type="EMBL" id="CVMV01000035">
    <property type="protein sequence ID" value="CRG95457.1"/>
    <property type="molecule type" value="Genomic_DNA"/>
</dbReference>